<feature type="region of interest" description="Disordered" evidence="1">
    <location>
        <begin position="1"/>
        <end position="64"/>
    </location>
</feature>
<evidence type="ECO:0000313" key="3">
    <source>
        <dbReference type="Proteomes" id="UP001516061"/>
    </source>
</evidence>
<protein>
    <recommendedName>
        <fullName evidence="4">DUF883 domain-containing protein</fullName>
    </recommendedName>
</protein>
<sequence length="110" mass="11014">MITTSPSTPEPSITSISTSSDAATPGATTAPPRPASADTTTAAAAPVSPAEPEDADTQGPDGERLLARLRDEALAWVREEPLKAVALAAAAGALLALCLPARSSARDDPP</sequence>
<dbReference type="EMBL" id="JABSNM010000019">
    <property type="protein sequence ID" value="NRT57828.1"/>
    <property type="molecule type" value="Genomic_DNA"/>
</dbReference>
<proteinExistence type="predicted"/>
<name>A0ABX2G676_9BURK</name>
<feature type="compositionally biased region" description="Low complexity" evidence="1">
    <location>
        <begin position="1"/>
        <end position="50"/>
    </location>
</feature>
<evidence type="ECO:0008006" key="4">
    <source>
        <dbReference type="Google" id="ProtNLM"/>
    </source>
</evidence>
<reference evidence="2 3" key="1">
    <citation type="submission" date="2020-05" db="EMBL/GenBank/DDBJ databases">
        <title>Genomic Encyclopedia of Type Strains, Phase IV (KMG-V): Genome sequencing to study the core and pangenomes of soil and plant-associated prokaryotes.</title>
        <authorList>
            <person name="Whitman W."/>
        </authorList>
    </citation>
    <scope>NUCLEOTIDE SEQUENCE [LARGE SCALE GENOMIC DNA]</scope>
    <source>
        <strain evidence="2 3">C29</strain>
    </source>
</reference>
<evidence type="ECO:0000256" key="1">
    <source>
        <dbReference type="SAM" id="MobiDB-lite"/>
    </source>
</evidence>
<comment type="caution">
    <text evidence="2">The sequence shown here is derived from an EMBL/GenBank/DDBJ whole genome shotgun (WGS) entry which is preliminary data.</text>
</comment>
<gene>
    <name evidence="2" type="ORF">HNQ01_003589</name>
</gene>
<accession>A0ABX2G676</accession>
<evidence type="ECO:0000313" key="2">
    <source>
        <dbReference type="EMBL" id="NRT57828.1"/>
    </source>
</evidence>
<dbReference type="Proteomes" id="UP001516061">
    <property type="component" value="Unassembled WGS sequence"/>
</dbReference>
<dbReference type="RefSeq" id="WP_173806855.1">
    <property type="nucleotide sequence ID" value="NZ_JABSNM010000019.1"/>
</dbReference>
<organism evidence="2 3">
    <name type="scientific">Sphaerotilus uruguayifluvii</name>
    <dbReference type="NCBI Taxonomy" id="2735897"/>
    <lineage>
        <taxon>Bacteria</taxon>
        <taxon>Pseudomonadati</taxon>
        <taxon>Pseudomonadota</taxon>
        <taxon>Betaproteobacteria</taxon>
        <taxon>Burkholderiales</taxon>
        <taxon>Sphaerotilaceae</taxon>
        <taxon>Sphaerotilus</taxon>
    </lineage>
</organism>
<keyword evidence="3" id="KW-1185">Reference proteome</keyword>